<dbReference type="PRINTS" id="PR00344">
    <property type="entry name" value="BCTRLSENSOR"/>
</dbReference>
<dbReference type="InterPro" id="IPR003594">
    <property type="entry name" value="HATPase_dom"/>
</dbReference>
<dbReference type="InterPro" id="IPR004358">
    <property type="entry name" value="Sig_transdc_His_kin-like_C"/>
</dbReference>
<evidence type="ECO:0000313" key="12">
    <source>
        <dbReference type="EMBL" id="UWM54729.1"/>
    </source>
</evidence>
<dbReference type="Gene3D" id="3.30.565.10">
    <property type="entry name" value="Histidine kinase-like ATPase, C-terminal domain"/>
    <property type="match status" value="1"/>
</dbReference>
<dbReference type="SUPFAM" id="SSF55781">
    <property type="entry name" value="GAF domain-like"/>
    <property type="match status" value="1"/>
</dbReference>
<dbReference type="Gene3D" id="3.30.450.40">
    <property type="match status" value="1"/>
</dbReference>
<dbReference type="SUPFAM" id="SSF47384">
    <property type="entry name" value="Homodimeric domain of signal transducing histidine kinase"/>
    <property type="match status" value="1"/>
</dbReference>
<dbReference type="EMBL" id="CP104003">
    <property type="protein sequence ID" value="UWM54659.1"/>
    <property type="molecule type" value="Genomic_DNA"/>
</dbReference>
<dbReference type="Pfam" id="PF01590">
    <property type="entry name" value="GAF"/>
    <property type="match status" value="1"/>
</dbReference>
<dbReference type="InterPro" id="IPR003661">
    <property type="entry name" value="HisK_dim/P_dom"/>
</dbReference>
<dbReference type="InterPro" id="IPR000700">
    <property type="entry name" value="PAS-assoc_C"/>
</dbReference>
<keyword evidence="4" id="KW-0808">Transferase</keyword>
<dbReference type="CDD" id="cd00130">
    <property type="entry name" value="PAS"/>
    <property type="match status" value="1"/>
</dbReference>
<dbReference type="Pfam" id="PF00512">
    <property type="entry name" value="HisKA"/>
    <property type="match status" value="1"/>
</dbReference>
<keyword evidence="11" id="KW-0067">ATP-binding</keyword>
<accession>A0A9E7R2R9</accession>
<keyword evidence="3" id="KW-0597">Phosphoprotein</keyword>
<keyword evidence="6" id="KW-0902">Two-component regulatory system</keyword>
<evidence type="ECO:0000256" key="3">
    <source>
        <dbReference type="ARBA" id="ARBA00022553"/>
    </source>
</evidence>
<evidence type="ECO:0000256" key="4">
    <source>
        <dbReference type="ARBA" id="ARBA00022679"/>
    </source>
</evidence>
<dbReference type="InterPro" id="IPR029016">
    <property type="entry name" value="GAF-like_dom_sf"/>
</dbReference>
<comment type="catalytic activity">
    <reaction evidence="1">
        <text>ATP + protein L-histidine = ADP + protein N-phospho-L-histidine.</text>
        <dbReference type="EC" id="2.7.13.3"/>
    </reaction>
</comment>
<dbReference type="AlphaFoldDB" id="A0A9E7R2R9"/>
<dbReference type="InterPro" id="IPR003018">
    <property type="entry name" value="GAF"/>
</dbReference>
<dbReference type="KEGG" id="ssai:N0B31_00260"/>
<feature type="domain" description="Histidine kinase" evidence="8">
    <location>
        <begin position="435"/>
        <end position="681"/>
    </location>
</feature>
<dbReference type="EMBL" id="CP104003">
    <property type="protein sequence ID" value="UWM54729.1"/>
    <property type="molecule type" value="Genomic_DNA"/>
</dbReference>
<proteinExistence type="predicted"/>
<dbReference type="NCBIfam" id="TIGR00229">
    <property type="entry name" value="sensory_box"/>
    <property type="match status" value="1"/>
</dbReference>
<dbReference type="PANTHER" id="PTHR43711">
    <property type="entry name" value="TWO-COMPONENT HISTIDINE KINASE"/>
    <property type="match status" value="1"/>
</dbReference>
<dbReference type="SUPFAM" id="SSF55874">
    <property type="entry name" value="ATPase domain of HSP90 chaperone/DNA topoisomerase II/histidine kinase"/>
    <property type="match status" value="1"/>
</dbReference>
<dbReference type="Pfam" id="PF02518">
    <property type="entry name" value="HATPase_c"/>
    <property type="match status" value="1"/>
</dbReference>
<dbReference type="SUPFAM" id="SSF52172">
    <property type="entry name" value="CheY-like"/>
    <property type="match status" value="1"/>
</dbReference>
<dbReference type="InterPro" id="IPR036890">
    <property type="entry name" value="HATPase_C_sf"/>
</dbReference>
<name>A0A9E7R2R9_9EURY</name>
<dbReference type="InterPro" id="IPR013655">
    <property type="entry name" value="PAS_fold_3"/>
</dbReference>
<dbReference type="SUPFAM" id="SSF55785">
    <property type="entry name" value="PYP-like sensor domain (PAS domain)"/>
    <property type="match status" value="1"/>
</dbReference>
<dbReference type="EC" id="2.7.13.3" evidence="2"/>
<dbReference type="PROSITE" id="PS50113">
    <property type="entry name" value="PAC"/>
    <property type="match status" value="1"/>
</dbReference>
<dbReference type="InterPro" id="IPR050736">
    <property type="entry name" value="Sensor_HK_Regulatory"/>
</dbReference>
<evidence type="ECO:0000259" key="9">
    <source>
        <dbReference type="PROSITE" id="PS50112"/>
    </source>
</evidence>
<gene>
    <name evidence="12" type="ORF">N0B31_00260</name>
    <name evidence="11" type="ORF">N0B31_21385</name>
</gene>
<feature type="region of interest" description="Disordered" evidence="7">
    <location>
        <begin position="547"/>
        <end position="627"/>
    </location>
</feature>
<dbReference type="InterPro" id="IPR000014">
    <property type="entry name" value="PAS"/>
</dbReference>
<evidence type="ECO:0000256" key="6">
    <source>
        <dbReference type="ARBA" id="ARBA00023012"/>
    </source>
</evidence>
<dbReference type="PROSITE" id="PS50112">
    <property type="entry name" value="PAS"/>
    <property type="match status" value="1"/>
</dbReference>
<dbReference type="InterPro" id="IPR036097">
    <property type="entry name" value="HisK_dim/P_sf"/>
</dbReference>
<dbReference type="GO" id="GO:0000155">
    <property type="term" value="F:phosphorelay sensor kinase activity"/>
    <property type="evidence" value="ECO:0007669"/>
    <property type="project" value="InterPro"/>
</dbReference>
<dbReference type="PROSITE" id="PS50109">
    <property type="entry name" value="HIS_KIN"/>
    <property type="match status" value="1"/>
</dbReference>
<dbReference type="KEGG" id="ssai:N0B31_21385"/>
<dbReference type="SMART" id="SM00387">
    <property type="entry name" value="HATPase_c"/>
    <property type="match status" value="1"/>
</dbReference>
<dbReference type="SMART" id="SM00388">
    <property type="entry name" value="HisKA"/>
    <property type="match status" value="1"/>
</dbReference>
<dbReference type="GO" id="GO:0005524">
    <property type="term" value="F:ATP binding"/>
    <property type="evidence" value="ECO:0007669"/>
    <property type="project" value="UniProtKB-KW"/>
</dbReference>
<dbReference type="Gene3D" id="1.10.287.130">
    <property type="match status" value="1"/>
</dbReference>
<dbReference type="GeneID" id="74945033"/>
<dbReference type="Proteomes" id="UP001057580">
    <property type="component" value="Chromosome"/>
</dbReference>
<evidence type="ECO:0000313" key="11">
    <source>
        <dbReference type="EMBL" id="UWM54659.1"/>
    </source>
</evidence>
<dbReference type="InterPro" id="IPR011006">
    <property type="entry name" value="CheY-like_superfamily"/>
</dbReference>
<organism evidence="11 13">
    <name type="scientific">Salinirubellus salinus</name>
    <dbReference type="NCBI Taxonomy" id="1364945"/>
    <lineage>
        <taxon>Archaea</taxon>
        <taxon>Methanobacteriati</taxon>
        <taxon>Methanobacteriota</taxon>
        <taxon>Stenosarchaea group</taxon>
        <taxon>Halobacteria</taxon>
        <taxon>Halobacteriales</taxon>
        <taxon>Natronomonadaceae</taxon>
        <taxon>Salinirubellus</taxon>
    </lineage>
</organism>
<dbReference type="RefSeq" id="WP_260593680.1">
    <property type="nucleotide sequence ID" value="NZ_CP104003.1"/>
</dbReference>
<reference evidence="11" key="1">
    <citation type="submission" date="2022-09" db="EMBL/GenBank/DDBJ databases">
        <title>Diverse halophilic archaea isolated from saline environments.</title>
        <authorList>
            <person name="Cui H.-L."/>
        </authorList>
    </citation>
    <scope>NUCLEOTIDE SEQUENCE</scope>
    <source>
        <strain evidence="11">ZS-35-S2</strain>
    </source>
</reference>
<dbReference type="Pfam" id="PF08447">
    <property type="entry name" value="PAS_3"/>
    <property type="match status" value="1"/>
</dbReference>
<feature type="compositionally biased region" description="Polar residues" evidence="7">
    <location>
        <begin position="565"/>
        <end position="575"/>
    </location>
</feature>
<evidence type="ECO:0000256" key="1">
    <source>
        <dbReference type="ARBA" id="ARBA00000085"/>
    </source>
</evidence>
<protein>
    <recommendedName>
        <fullName evidence="2">histidine kinase</fullName>
        <ecNumber evidence="2">2.7.13.3</ecNumber>
    </recommendedName>
</protein>
<feature type="domain" description="PAC" evidence="10">
    <location>
        <begin position="211"/>
        <end position="261"/>
    </location>
</feature>
<evidence type="ECO:0000259" key="10">
    <source>
        <dbReference type="PROSITE" id="PS50113"/>
    </source>
</evidence>
<keyword evidence="13" id="KW-1185">Reference proteome</keyword>
<evidence type="ECO:0000256" key="2">
    <source>
        <dbReference type="ARBA" id="ARBA00012438"/>
    </source>
</evidence>
<evidence type="ECO:0000259" key="8">
    <source>
        <dbReference type="PROSITE" id="PS50109"/>
    </source>
</evidence>
<evidence type="ECO:0000313" key="13">
    <source>
        <dbReference type="Proteomes" id="UP001057580"/>
    </source>
</evidence>
<dbReference type="Gene3D" id="3.30.450.20">
    <property type="entry name" value="PAS domain"/>
    <property type="match status" value="1"/>
</dbReference>
<dbReference type="PANTHER" id="PTHR43711:SF1">
    <property type="entry name" value="HISTIDINE KINASE 1"/>
    <property type="match status" value="1"/>
</dbReference>
<evidence type="ECO:0000256" key="5">
    <source>
        <dbReference type="ARBA" id="ARBA00022777"/>
    </source>
</evidence>
<dbReference type="CDD" id="cd00082">
    <property type="entry name" value="HisKA"/>
    <property type="match status" value="1"/>
</dbReference>
<dbReference type="InterPro" id="IPR035965">
    <property type="entry name" value="PAS-like_dom_sf"/>
</dbReference>
<keyword evidence="11" id="KW-0547">Nucleotide-binding</keyword>
<keyword evidence="5" id="KW-0418">Kinase</keyword>
<dbReference type="InterPro" id="IPR005467">
    <property type="entry name" value="His_kinase_dom"/>
</dbReference>
<sequence length="681" mass="73301">MLSLDRPARVLYVDSYDGVDRAAAAFDPADVDVTYETDPDRALDLVETNRFECAVLGPEPAGGSGIAMLVATREVSDVPVVLLGGETPGPTTAFDAGADEYARPPTDEDTAAALAARIVNLVGRRRAERTATTERARSAALVADEGEFRDLAERLDQVVWIRDPDGAFRYANAAFESTWGVSDETLRDDPSLFERRIHPADRPDAAGFEAGVHEYRVQQADGPVRWLRDHVREVETDEGCRVVGVAEDVTARQRLSRDLEANVEALGRLYEISSNPDLEFEEKAPRLLAVGCDLLDLSFGALMRIEDGSQRVVAAHGTGVEAGLETPLSRAYCRRTIDSDSLLGIRDAPAEGMAGDPAYDEWGFACYLGGKVLVDDELYGTVCFGSEEPRDEPFTAAERSVVELLVQWVSHELTQRTVQERLRRRNERLDDFASVVSHDLRNPLNVVSGRVEMALDASEDPAVVDHLEMATGGIERMEDLIADLLALARHDTSIEPTSVAIADVARGAWQTVPTGDATLTLRDGLGQVQADPPRLRQLFENLFRNAVEHGSTGPDPQARRDAVERSSTSPASQARQDAINHASPPDPEPTDGGNDPGPTTLTDGGSGPRVVVGPLDGGGFYVEDDGPGLPREESVFASGVTTAADGTGLGLAIVKQVAEAHGWSVRAGEAPTGGARFEFAF</sequence>
<feature type="domain" description="PAS" evidence="9">
    <location>
        <begin position="144"/>
        <end position="202"/>
    </location>
</feature>
<evidence type="ECO:0000256" key="7">
    <source>
        <dbReference type="SAM" id="MobiDB-lite"/>
    </source>
</evidence>
<dbReference type="SMART" id="SM00091">
    <property type="entry name" value="PAS"/>
    <property type="match status" value="1"/>
</dbReference>